<accession>A0A914ZKA3</accession>
<proteinExistence type="predicted"/>
<sequence>MARWSPTIAKKSSDSAVTLAELTKQRYCDTVFEVSDTILAAETLQQVVIVVHRQDTYRLYEYMISITASCETETSRNKNTMTAMTGNPKPLVIDARRYHG</sequence>
<reference evidence="2" key="1">
    <citation type="submission" date="2022-11" db="UniProtKB">
        <authorList>
            <consortium name="WormBaseParasite"/>
        </authorList>
    </citation>
    <scope>IDENTIFICATION</scope>
</reference>
<dbReference type="AlphaFoldDB" id="A0A914ZKA3"/>
<evidence type="ECO:0000313" key="1">
    <source>
        <dbReference type="Proteomes" id="UP000887569"/>
    </source>
</evidence>
<protein>
    <submittedName>
        <fullName evidence="2">Uncharacterized protein</fullName>
    </submittedName>
</protein>
<dbReference type="WBParaSite" id="PgB02X_g017_t01">
    <property type="protein sequence ID" value="PgB02X_g017_t01"/>
    <property type="gene ID" value="PgB02X_g017"/>
</dbReference>
<keyword evidence="1" id="KW-1185">Reference proteome</keyword>
<name>A0A914ZKA3_PARUN</name>
<evidence type="ECO:0000313" key="2">
    <source>
        <dbReference type="WBParaSite" id="PgB02X_g017_t01"/>
    </source>
</evidence>
<dbReference type="Proteomes" id="UP000887569">
    <property type="component" value="Unplaced"/>
</dbReference>
<organism evidence="1 2">
    <name type="scientific">Parascaris univalens</name>
    <name type="common">Nematode worm</name>
    <dbReference type="NCBI Taxonomy" id="6257"/>
    <lineage>
        <taxon>Eukaryota</taxon>
        <taxon>Metazoa</taxon>
        <taxon>Ecdysozoa</taxon>
        <taxon>Nematoda</taxon>
        <taxon>Chromadorea</taxon>
        <taxon>Rhabditida</taxon>
        <taxon>Spirurina</taxon>
        <taxon>Ascaridomorpha</taxon>
        <taxon>Ascaridoidea</taxon>
        <taxon>Ascarididae</taxon>
        <taxon>Parascaris</taxon>
    </lineage>
</organism>